<dbReference type="InterPro" id="IPR017978">
    <property type="entry name" value="GPCR_3_C"/>
</dbReference>
<evidence type="ECO:0000256" key="3">
    <source>
        <dbReference type="ARBA" id="ARBA00022989"/>
    </source>
</evidence>
<evidence type="ECO:0000256" key="4">
    <source>
        <dbReference type="ARBA" id="ARBA00023136"/>
    </source>
</evidence>
<evidence type="ECO:0000256" key="5">
    <source>
        <dbReference type="SAM" id="Phobius"/>
    </source>
</evidence>
<dbReference type="InterPro" id="IPR000068">
    <property type="entry name" value="GPCR_3_Ca_sens_rcpt-rel"/>
</dbReference>
<dbReference type="GO" id="GO:0005886">
    <property type="term" value="C:plasma membrane"/>
    <property type="evidence" value="ECO:0007669"/>
    <property type="project" value="TreeGrafter"/>
</dbReference>
<evidence type="ECO:0000259" key="6">
    <source>
        <dbReference type="PROSITE" id="PS50259"/>
    </source>
</evidence>
<dbReference type="PANTHER" id="PTHR24061:SF422">
    <property type="entry name" value="G-PROTEIN COUPLED RECEPTORS FAMILY 3 PROFILE DOMAIN-CONTAINING PROTEIN"/>
    <property type="match status" value="1"/>
</dbReference>
<feature type="transmembrane region" description="Helical" evidence="5">
    <location>
        <begin position="94"/>
        <end position="114"/>
    </location>
</feature>
<name>A0A8C4WTZ7_EPTBU</name>
<reference evidence="7" key="1">
    <citation type="submission" date="2025-08" db="UniProtKB">
        <authorList>
            <consortium name="Ensembl"/>
        </authorList>
    </citation>
    <scope>IDENTIFICATION</scope>
</reference>
<protein>
    <recommendedName>
        <fullName evidence="6">G-protein coupled receptors family 3 profile domain-containing protein</fullName>
    </recommendedName>
</protein>
<evidence type="ECO:0000256" key="1">
    <source>
        <dbReference type="ARBA" id="ARBA00004141"/>
    </source>
</evidence>
<feature type="transmembrane region" description="Helical" evidence="5">
    <location>
        <begin position="126"/>
        <end position="148"/>
    </location>
</feature>
<feature type="domain" description="G-protein coupled receptors family 3 profile" evidence="6">
    <location>
        <begin position="49"/>
        <end position="187"/>
    </location>
</feature>
<evidence type="ECO:0000313" key="7">
    <source>
        <dbReference type="Ensembl" id="ENSEBUP00000010674.1"/>
    </source>
</evidence>
<sequence>MEQHYVHLLAQSFHLRTSLEKFPNVLLENMKEKSPQAQILTLFSQQGGIVMGLSILPQLLMTITWIIFSDVQVHRNTDVYPEIVVVECKEKSQLWAICSLIYLAMLIQICLLLVMKIYNATASMELRFITYSMLVFILILFSFIPAYLTTRGKIIVVTEIFAILATVDTTLGCIFLPKIYYMVTNQQLPP</sequence>
<evidence type="ECO:0000313" key="8">
    <source>
        <dbReference type="Proteomes" id="UP000694388"/>
    </source>
</evidence>
<keyword evidence="3 5" id="KW-1133">Transmembrane helix</keyword>
<feature type="transmembrane region" description="Helical" evidence="5">
    <location>
        <begin position="48"/>
        <end position="68"/>
    </location>
</feature>
<dbReference type="GeneTree" id="ENSGT00940000172044"/>
<comment type="subcellular location">
    <subcellularLocation>
        <location evidence="1">Membrane</location>
        <topology evidence="1">Multi-pass membrane protein</topology>
    </subcellularLocation>
</comment>
<dbReference type="PANTHER" id="PTHR24061">
    <property type="entry name" value="CALCIUM-SENSING RECEPTOR-RELATED"/>
    <property type="match status" value="1"/>
</dbReference>
<proteinExistence type="predicted"/>
<dbReference type="Pfam" id="PF00003">
    <property type="entry name" value="7tm_3"/>
    <property type="match status" value="1"/>
</dbReference>
<keyword evidence="8" id="KW-1185">Reference proteome</keyword>
<feature type="transmembrane region" description="Helical" evidence="5">
    <location>
        <begin position="154"/>
        <end position="176"/>
    </location>
</feature>
<dbReference type="GO" id="GO:0004930">
    <property type="term" value="F:G protein-coupled receptor activity"/>
    <property type="evidence" value="ECO:0007669"/>
    <property type="project" value="InterPro"/>
</dbReference>
<dbReference type="Ensembl" id="ENSEBUT00000011224.1">
    <property type="protein sequence ID" value="ENSEBUP00000010674.1"/>
    <property type="gene ID" value="ENSEBUG00000006869.1"/>
</dbReference>
<dbReference type="Proteomes" id="UP000694388">
    <property type="component" value="Unplaced"/>
</dbReference>
<accession>A0A8C4WTZ7</accession>
<reference evidence="7" key="2">
    <citation type="submission" date="2025-09" db="UniProtKB">
        <authorList>
            <consortium name="Ensembl"/>
        </authorList>
    </citation>
    <scope>IDENTIFICATION</scope>
</reference>
<keyword evidence="4 5" id="KW-0472">Membrane</keyword>
<dbReference type="AlphaFoldDB" id="A0A8C4WTZ7"/>
<dbReference type="PROSITE" id="PS50259">
    <property type="entry name" value="G_PROTEIN_RECEP_F3_4"/>
    <property type="match status" value="1"/>
</dbReference>
<evidence type="ECO:0000256" key="2">
    <source>
        <dbReference type="ARBA" id="ARBA00022692"/>
    </source>
</evidence>
<organism evidence="7 8">
    <name type="scientific">Eptatretus burgeri</name>
    <name type="common">Inshore hagfish</name>
    <dbReference type="NCBI Taxonomy" id="7764"/>
    <lineage>
        <taxon>Eukaryota</taxon>
        <taxon>Metazoa</taxon>
        <taxon>Chordata</taxon>
        <taxon>Craniata</taxon>
        <taxon>Vertebrata</taxon>
        <taxon>Cyclostomata</taxon>
        <taxon>Myxini</taxon>
        <taxon>Myxiniformes</taxon>
        <taxon>Myxinidae</taxon>
        <taxon>Eptatretinae</taxon>
        <taxon>Eptatretus</taxon>
    </lineage>
</organism>
<dbReference type="OMA" id="PYREMAS"/>
<keyword evidence="2 5" id="KW-0812">Transmembrane</keyword>